<proteinExistence type="predicted"/>
<name>A0ABD1DTQ4_CULPP</name>
<dbReference type="InterPro" id="IPR057672">
    <property type="entry name" value="TPR_IPO4/5"/>
</dbReference>
<dbReference type="Proteomes" id="UP001562425">
    <property type="component" value="Unassembled WGS sequence"/>
</dbReference>
<dbReference type="AlphaFoldDB" id="A0ABD1DTQ4"/>
<keyword evidence="3" id="KW-1185">Reference proteome</keyword>
<evidence type="ECO:0000313" key="3">
    <source>
        <dbReference type="Proteomes" id="UP001562425"/>
    </source>
</evidence>
<sequence length="118" mass="13096">MESECPDRTASGIGAANLLVGAGIFSNQHLQLNKHMLVKYLDLPFDPEVRFQAVCAVGAFILDNNTDWLWVSKKFMSDASNVMDMLLKTHTEADLTQDDLQTSYPDFSLGTNLQDLGK</sequence>
<protein>
    <recommendedName>
        <fullName evidence="1">IPO4/5-like TPR repeats domain-containing protein</fullName>
    </recommendedName>
</protein>
<dbReference type="EMBL" id="JBEHCU010002015">
    <property type="protein sequence ID" value="KAL1403136.1"/>
    <property type="molecule type" value="Genomic_DNA"/>
</dbReference>
<comment type="caution">
    <text evidence="2">The sequence shown here is derived from an EMBL/GenBank/DDBJ whole genome shotgun (WGS) entry which is preliminary data.</text>
</comment>
<gene>
    <name evidence="2" type="ORF">pipiens_019500</name>
</gene>
<evidence type="ECO:0000313" key="2">
    <source>
        <dbReference type="EMBL" id="KAL1403136.1"/>
    </source>
</evidence>
<accession>A0ABD1DTQ4</accession>
<evidence type="ECO:0000259" key="1">
    <source>
        <dbReference type="Pfam" id="PF25780"/>
    </source>
</evidence>
<organism evidence="2 3">
    <name type="scientific">Culex pipiens pipiens</name>
    <name type="common">Northern house mosquito</name>
    <dbReference type="NCBI Taxonomy" id="38569"/>
    <lineage>
        <taxon>Eukaryota</taxon>
        <taxon>Metazoa</taxon>
        <taxon>Ecdysozoa</taxon>
        <taxon>Arthropoda</taxon>
        <taxon>Hexapoda</taxon>
        <taxon>Insecta</taxon>
        <taxon>Pterygota</taxon>
        <taxon>Neoptera</taxon>
        <taxon>Endopterygota</taxon>
        <taxon>Diptera</taxon>
        <taxon>Nematocera</taxon>
        <taxon>Culicoidea</taxon>
        <taxon>Culicidae</taxon>
        <taxon>Culicinae</taxon>
        <taxon>Culicini</taxon>
        <taxon>Culex</taxon>
        <taxon>Culex</taxon>
    </lineage>
</organism>
<feature type="domain" description="IPO4/5-like TPR repeats" evidence="1">
    <location>
        <begin position="23"/>
        <end position="97"/>
    </location>
</feature>
<reference evidence="2 3" key="1">
    <citation type="submission" date="2024-05" db="EMBL/GenBank/DDBJ databases">
        <title>Culex pipiens pipiens assembly and annotation.</title>
        <authorList>
            <person name="Alout H."/>
            <person name="Durand T."/>
        </authorList>
    </citation>
    <scope>NUCLEOTIDE SEQUENCE [LARGE SCALE GENOMIC DNA]</scope>
    <source>
        <strain evidence="2">HA-2024</strain>
        <tissue evidence="2">Whole body</tissue>
    </source>
</reference>
<dbReference type="Pfam" id="PF25780">
    <property type="entry name" value="TPR_IPO5"/>
    <property type="match status" value="1"/>
</dbReference>